<gene>
    <name evidence="1" type="ORF">KIN20_016545</name>
</gene>
<comment type="caution">
    <text evidence="1">The sequence shown here is derived from an EMBL/GenBank/DDBJ whole genome shotgun (WGS) entry which is preliminary data.</text>
</comment>
<keyword evidence="2" id="KW-1185">Reference proteome</keyword>
<evidence type="ECO:0000313" key="2">
    <source>
        <dbReference type="Proteomes" id="UP001196413"/>
    </source>
</evidence>
<organism evidence="1 2">
    <name type="scientific">Parelaphostrongylus tenuis</name>
    <name type="common">Meningeal worm</name>
    <dbReference type="NCBI Taxonomy" id="148309"/>
    <lineage>
        <taxon>Eukaryota</taxon>
        <taxon>Metazoa</taxon>
        <taxon>Ecdysozoa</taxon>
        <taxon>Nematoda</taxon>
        <taxon>Chromadorea</taxon>
        <taxon>Rhabditida</taxon>
        <taxon>Rhabditina</taxon>
        <taxon>Rhabditomorpha</taxon>
        <taxon>Strongyloidea</taxon>
        <taxon>Metastrongylidae</taxon>
        <taxon>Parelaphostrongylus</taxon>
    </lineage>
</organism>
<reference evidence="1" key="1">
    <citation type="submission" date="2021-06" db="EMBL/GenBank/DDBJ databases">
        <title>Parelaphostrongylus tenuis whole genome reference sequence.</title>
        <authorList>
            <person name="Garwood T.J."/>
            <person name="Larsen P.A."/>
            <person name="Fountain-Jones N.M."/>
            <person name="Garbe J.R."/>
            <person name="Macchietto M.G."/>
            <person name="Kania S.A."/>
            <person name="Gerhold R.W."/>
            <person name="Richards J.E."/>
            <person name="Wolf T.M."/>
        </authorList>
    </citation>
    <scope>NUCLEOTIDE SEQUENCE</scope>
    <source>
        <strain evidence="1">MNPRO001-30</strain>
        <tissue evidence="1">Meninges</tissue>
    </source>
</reference>
<dbReference type="AlphaFoldDB" id="A0AAD5N5D9"/>
<protein>
    <submittedName>
        <fullName evidence="1">Uncharacterized protein</fullName>
    </submittedName>
</protein>
<evidence type="ECO:0000313" key="1">
    <source>
        <dbReference type="EMBL" id="KAJ1358199.1"/>
    </source>
</evidence>
<name>A0AAD5N5D9_PARTN</name>
<dbReference type="Proteomes" id="UP001196413">
    <property type="component" value="Unassembled WGS sequence"/>
</dbReference>
<dbReference type="EMBL" id="JAHQIW010003323">
    <property type="protein sequence ID" value="KAJ1358199.1"/>
    <property type="molecule type" value="Genomic_DNA"/>
</dbReference>
<sequence>MSSAACMLSTAVFKGFNMNSTKKLFADPGVDMNMQPHCIIVGNTVTSVCTETAKDNDKCEPGKSAKLELIDTKHLSIS</sequence>
<accession>A0AAD5N5D9</accession>
<proteinExistence type="predicted"/>